<dbReference type="InterPro" id="IPR050821">
    <property type="entry name" value="Cytosolic_carboxypeptidase"/>
</dbReference>
<comment type="catalytic activity">
    <reaction evidence="3">
        <text>C-terminal L-alpha-aminoacyl-L-glutamyl-L-glutamyl-[tubulin] + H2O = C-terminal L-alpha-aminoacyl-L-glutamyl-[tubulin] + L-glutamate</text>
        <dbReference type="Rhea" id="RHEA:63792"/>
        <dbReference type="Rhea" id="RHEA-COMP:16435"/>
        <dbReference type="Rhea" id="RHEA-COMP:16436"/>
        <dbReference type="ChEBI" id="CHEBI:15377"/>
        <dbReference type="ChEBI" id="CHEBI:29985"/>
        <dbReference type="ChEBI" id="CHEBI:149555"/>
        <dbReference type="ChEBI" id="CHEBI:149556"/>
        <dbReference type="EC" id="3.4.17.24"/>
    </reaction>
    <physiologicalReaction direction="left-to-right" evidence="3">
        <dbReference type="Rhea" id="RHEA:63793"/>
    </physiologicalReaction>
</comment>
<dbReference type="EMBL" id="JARGDH010000001">
    <property type="protein sequence ID" value="KAL0278841.1"/>
    <property type="molecule type" value="Genomic_DNA"/>
</dbReference>
<evidence type="ECO:0000313" key="8">
    <source>
        <dbReference type="EMBL" id="KAL0278840.1"/>
    </source>
</evidence>
<feature type="domain" description="Peptidase M14" evidence="7">
    <location>
        <begin position="800"/>
        <end position="915"/>
    </location>
</feature>
<organism evidence="8">
    <name type="scientific">Menopon gallinae</name>
    <name type="common">poultry shaft louse</name>
    <dbReference type="NCBI Taxonomy" id="328185"/>
    <lineage>
        <taxon>Eukaryota</taxon>
        <taxon>Metazoa</taxon>
        <taxon>Ecdysozoa</taxon>
        <taxon>Arthropoda</taxon>
        <taxon>Hexapoda</taxon>
        <taxon>Insecta</taxon>
        <taxon>Pterygota</taxon>
        <taxon>Neoptera</taxon>
        <taxon>Paraneoptera</taxon>
        <taxon>Psocodea</taxon>
        <taxon>Troctomorpha</taxon>
        <taxon>Phthiraptera</taxon>
        <taxon>Amblycera</taxon>
        <taxon>Menoponidae</taxon>
        <taxon>Menopon</taxon>
    </lineage>
</organism>
<evidence type="ECO:0000256" key="5">
    <source>
        <dbReference type="PROSITE-ProRule" id="PRU01379"/>
    </source>
</evidence>
<dbReference type="PANTHER" id="PTHR12756">
    <property type="entry name" value="CYTOSOLIC CARBOXYPEPTIDASE"/>
    <property type="match status" value="1"/>
</dbReference>
<gene>
    <name evidence="8" type="ORF">PYX00_000531</name>
</gene>
<sequence length="915" mass="103608">MEHDNLNDSLLEKLKSYSQKPNECVEGVRNVASRLHSRACSQDKHIRTKTLERIWQKNQGGLTLILYMLETVRDPLTAVSLAGILHECVVTKTGKNRSPAISQLVHLNATQSLIKHLMALQVKDSVPINDVLIQEIVWTLSQLAQRDAKFSLKTRLLGAVKTFHYFLKTYHNHAKLLFPILLIVKALSRNSNTAAVLARDGVVATMEKVVSNIGFTPSVKLRIALNVITYLSKNKICCSRIIQSNLLSLILRIFERWERYDGKMKLKICHYSLVTLQRVCYLKNGRKAVRGLSGVTILYRFCHNCPEDKTYDQLLTRVCGIINFCLERKTLPVDDTFGPGKFALPTVSGSSLTDRSYPRDLGTDFDEGDSDDELLEDVDEDGVVQIQGTDPDESKIPPQCAKERDVEDLKSYSSFCMEFADATVHPEQGDQPAPTEPIPRKPVAKCPTAVSKDRTKNDLYDKCTFLAIDKGRHLTTDIKFLPKEKLNSLDIRFISSDHTFASKTQPKSADKSVETECTFDSAATNCKKVASTSGPSAQCRGYNKEDLISLRVLRNLHQEHGMLHAYAMIASEVKSVIPFVKIAYPDMMGGEGTGKLEPLNVKDRKVCRQKLLDSVEKGMHGSTSGQNVVYDLDYLINQHAKMAPDKRELYNDDEGKVGHKTVETDTLQFESRFESGNLRKAVLVGPREYELILSSDVNSDRHHNWFYFQVSNMDNTMPYTFNIVNFEKMNSQFNYGMKPLVFSVQEAILGRPGWVRAGSDICYFRNSYQKLTGQQKCYFTTTFSITFQHNLDICYIAYHFPYTYSQLLSQIWKWSCSTNYALTYFRAEPLCETLNGNQLPVLTITAVDSKQNSFSDRETMFLTARVHPGESNASWIMLGTLQFLLSNHAQAVSLRNRYVFKVIPMLNIEGVINGW</sequence>
<evidence type="ECO:0000256" key="4">
    <source>
        <dbReference type="ARBA" id="ARBA00026108"/>
    </source>
</evidence>
<feature type="compositionally biased region" description="Acidic residues" evidence="6">
    <location>
        <begin position="363"/>
        <end position="373"/>
    </location>
</feature>
<evidence type="ECO:0000256" key="6">
    <source>
        <dbReference type="SAM" id="MobiDB-lite"/>
    </source>
</evidence>
<evidence type="ECO:0000256" key="2">
    <source>
        <dbReference type="ARBA" id="ARBA00005988"/>
    </source>
</evidence>
<dbReference type="PROSITE" id="PS52035">
    <property type="entry name" value="PEPTIDASE_M14"/>
    <property type="match status" value="1"/>
</dbReference>
<dbReference type="Gene3D" id="3.40.630.10">
    <property type="entry name" value="Zn peptidases"/>
    <property type="match status" value="1"/>
</dbReference>
<evidence type="ECO:0000259" key="7">
    <source>
        <dbReference type="PROSITE" id="PS52035"/>
    </source>
</evidence>
<comment type="similarity">
    <text evidence="2 5">Belongs to the peptidase M14 family.</text>
</comment>
<dbReference type="GO" id="GO:0008270">
    <property type="term" value="F:zinc ion binding"/>
    <property type="evidence" value="ECO:0007669"/>
    <property type="project" value="InterPro"/>
</dbReference>
<dbReference type="EMBL" id="JARGDH010000001">
    <property type="protein sequence ID" value="KAL0278840.1"/>
    <property type="molecule type" value="Genomic_DNA"/>
</dbReference>
<evidence type="ECO:0000256" key="1">
    <source>
        <dbReference type="ARBA" id="ARBA00001947"/>
    </source>
</evidence>
<proteinExistence type="inferred from homology"/>
<dbReference type="InterPro" id="IPR011989">
    <property type="entry name" value="ARM-like"/>
</dbReference>
<dbReference type="InterPro" id="IPR016024">
    <property type="entry name" value="ARM-type_fold"/>
</dbReference>
<dbReference type="PANTHER" id="PTHR12756:SF11">
    <property type="entry name" value="CYTOSOLIC CARBOXYPEPTIDASE 1"/>
    <property type="match status" value="1"/>
</dbReference>
<dbReference type="InterPro" id="IPR040626">
    <property type="entry name" value="Pepdidase_M14_N"/>
</dbReference>
<feature type="region of interest" description="Disordered" evidence="6">
    <location>
        <begin position="427"/>
        <end position="449"/>
    </location>
</feature>
<name>A0AAW2I901_9NEOP</name>
<dbReference type="AlphaFoldDB" id="A0AAW2I901"/>
<comment type="caution">
    <text evidence="5">Lacks conserved residue(s) required for the propagation of feature annotation.</text>
</comment>
<feature type="region of interest" description="Disordered" evidence="6">
    <location>
        <begin position="348"/>
        <end position="373"/>
    </location>
</feature>
<reference evidence="8" key="1">
    <citation type="journal article" date="2024" name="Gigascience">
        <title>Chromosome-level genome of the poultry shaft louse Menopon gallinae provides insight into the host-switching and adaptive evolution of parasitic lice.</title>
        <authorList>
            <person name="Xu Y."/>
            <person name="Ma L."/>
            <person name="Liu S."/>
            <person name="Liang Y."/>
            <person name="Liu Q."/>
            <person name="He Z."/>
            <person name="Tian L."/>
            <person name="Duan Y."/>
            <person name="Cai W."/>
            <person name="Li H."/>
            <person name="Song F."/>
        </authorList>
    </citation>
    <scope>NUCLEOTIDE SEQUENCE</scope>
    <source>
        <strain evidence="8">Cailab_2023a</strain>
    </source>
</reference>
<dbReference type="Pfam" id="PF00246">
    <property type="entry name" value="Peptidase_M14"/>
    <property type="match status" value="1"/>
</dbReference>
<comment type="cofactor">
    <cofactor evidence="1">
        <name>Zn(2+)</name>
        <dbReference type="ChEBI" id="CHEBI:29105"/>
    </cofactor>
</comment>
<dbReference type="GO" id="GO:0004181">
    <property type="term" value="F:metallocarboxypeptidase activity"/>
    <property type="evidence" value="ECO:0007669"/>
    <property type="project" value="InterPro"/>
</dbReference>
<comment type="caution">
    <text evidence="8">The sequence shown here is derived from an EMBL/GenBank/DDBJ whole genome shotgun (WGS) entry which is preliminary data.</text>
</comment>
<dbReference type="InterPro" id="IPR000834">
    <property type="entry name" value="Peptidase_M14"/>
</dbReference>
<dbReference type="SUPFAM" id="SSF53187">
    <property type="entry name" value="Zn-dependent exopeptidases"/>
    <property type="match status" value="1"/>
</dbReference>
<dbReference type="EC" id="3.4.17.24" evidence="4"/>
<dbReference type="GO" id="GO:0006508">
    <property type="term" value="P:proteolysis"/>
    <property type="evidence" value="ECO:0007669"/>
    <property type="project" value="InterPro"/>
</dbReference>
<accession>A0AAW2I901</accession>
<dbReference type="Gene3D" id="2.60.40.3120">
    <property type="match status" value="1"/>
</dbReference>
<protein>
    <recommendedName>
        <fullName evidence="4">tubulin-glutamate carboxypeptidase</fullName>
        <ecNumber evidence="4">3.4.17.24</ecNumber>
    </recommendedName>
</protein>
<dbReference type="SUPFAM" id="SSF48371">
    <property type="entry name" value="ARM repeat"/>
    <property type="match status" value="1"/>
</dbReference>
<dbReference type="Pfam" id="PF18027">
    <property type="entry name" value="Pepdidase_M14_N"/>
    <property type="match status" value="1"/>
</dbReference>
<evidence type="ECO:0000256" key="3">
    <source>
        <dbReference type="ARBA" id="ARBA00024524"/>
    </source>
</evidence>
<dbReference type="Pfam" id="PF25571">
    <property type="entry name" value="TPR_CCP1_N"/>
    <property type="match status" value="1"/>
</dbReference>
<dbReference type="Gene3D" id="1.25.10.10">
    <property type="entry name" value="Leucine-rich Repeat Variant"/>
    <property type="match status" value="1"/>
</dbReference>